<dbReference type="AlphaFoldDB" id="A0AAV4WIY8"/>
<gene>
    <name evidence="2" type="ORF">CDAR_173251</name>
</gene>
<dbReference type="EMBL" id="BPLQ01014694">
    <property type="protein sequence ID" value="GIY82194.1"/>
    <property type="molecule type" value="Genomic_DNA"/>
</dbReference>
<dbReference type="Proteomes" id="UP001054837">
    <property type="component" value="Unassembled WGS sequence"/>
</dbReference>
<name>A0AAV4WIY8_9ARAC</name>
<evidence type="ECO:0000256" key="1">
    <source>
        <dbReference type="SAM" id="MobiDB-lite"/>
    </source>
</evidence>
<evidence type="ECO:0000313" key="2">
    <source>
        <dbReference type="EMBL" id="GIY82194.1"/>
    </source>
</evidence>
<organism evidence="2 3">
    <name type="scientific">Caerostris darwini</name>
    <dbReference type="NCBI Taxonomy" id="1538125"/>
    <lineage>
        <taxon>Eukaryota</taxon>
        <taxon>Metazoa</taxon>
        <taxon>Ecdysozoa</taxon>
        <taxon>Arthropoda</taxon>
        <taxon>Chelicerata</taxon>
        <taxon>Arachnida</taxon>
        <taxon>Araneae</taxon>
        <taxon>Araneomorphae</taxon>
        <taxon>Entelegynae</taxon>
        <taxon>Araneoidea</taxon>
        <taxon>Araneidae</taxon>
        <taxon>Caerostris</taxon>
    </lineage>
</organism>
<reference evidence="2 3" key="1">
    <citation type="submission" date="2021-06" db="EMBL/GenBank/DDBJ databases">
        <title>Caerostris darwini draft genome.</title>
        <authorList>
            <person name="Kono N."/>
            <person name="Arakawa K."/>
        </authorList>
    </citation>
    <scope>NUCLEOTIDE SEQUENCE [LARGE SCALE GENOMIC DNA]</scope>
</reference>
<proteinExistence type="predicted"/>
<feature type="region of interest" description="Disordered" evidence="1">
    <location>
        <begin position="94"/>
        <end position="129"/>
    </location>
</feature>
<keyword evidence="3" id="KW-1185">Reference proteome</keyword>
<comment type="caution">
    <text evidence="2">The sequence shown here is derived from an EMBL/GenBank/DDBJ whole genome shotgun (WGS) entry which is preliminary data.</text>
</comment>
<protein>
    <submittedName>
        <fullName evidence="2">Uncharacterized protein</fullName>
    </submittedName>
</protein>
<accession>A0AAV4WIY8</accession>
<evidence type="ECO:0000313" key="3">
    <source>
        <dbReference type="Proteomes" id="UP001054837"/>
    </source>
</evidence>
<sequence>MKLLLGMSVINCYPKQCFPNKIIFYNQVTGAILMYSTFHNTIRSMAQHPYKREDGYFLFLSHLIFFFHQPPIHVRAPCSSPCFAIHGNVERIYRTGNSDPPPPSLSSQDGTLGNWGGNERPNISLRDQY</sequence>